<sequence>MNKITIPPIMEREEALERVALFLIAKEVSVLRKWLGE</sequence>
<dbReference type="HOGENOM" id="CLU_3338261_0_0_2"/>
<keyword evidence="2" id="KW-1185">Reference proteome</keyword>
<reference evidence="1 2" key="1">
    <citation type="journal article" date="2014" name="PLoS ONE">
        <title>Genome Sequence of Candidatus Nitrososphaera evergladensis from Group I.1b Enriched from Everglades Soil Reveals Novel Genomic Features of the Ammonia-Oxidizing Archaea.</title>
        <authorList>
            <person name="Zhalnina K.V."/>
            <person name="Dias R."/>
            <person name="Leonard M.T."/>
            <person name="Dorr de Quadros P."/>
            <person name="Camargo F.A."/>
            <person name="Drew J.C."/>
            <person name="Farmerie W.G."/>
            <person name="Daroub S.H."/>
            <person name="Triplett E.W."/>
        </authorList>
    </citation>
    <scope>NUCLEOTIDE SEQUENCE [LARGE SCALE GENOMIC DNA]</scope>
    <source>
        <strain evidence="1 2">SR1</strain>
    </source>
</reference>
<dbReference type="Proteomes" id="UP000028194">
    <property type="component" value="Chromosome"/>
</dbReference>
<gene>
    <name evidence="1" type="ORF">NTE_01219</name>
</gene>
<name>A0A075MP42_9ARCH</name>
<proteinExistence type="predicted"/>
<organism evidence="1 2">
    <name type="scientific">Candidatus Nitrososphaera evergladensis SR1</name>
    <dbReference type="NCBI Taxonomy" id="1459636"/>
    <lineage>
        <taxon>Archaea</taxon>
        <taxon>Nitrososphaerota</taxon>
        <taxon>Nitrososphaeria</taxon>
        <taxon>Nitrososphaerales</taxon>
        <taxon>Nitrososphaeraceae</taxon>
        <taxon>Nitrososphaera</taxon>
    </lineage>
</organism>
<evidence type="ECO:0000313" key="1">
    <source>
        <dbReference type="EMBL" id="AIF83291.1"/>
    </source>
</evidence>
<accession>A0A075MP42</accession>
<dbReference type="EMBL" id="CP007174">
    <property type="protein sequence ID" value="AIF83291.1"/>
    <property type="molecule type" value="Genomic_DNA"/>
</dbReference>
<dbReference type="STRING" id="1459636.NTE_01219"/>
<evidence type="ECO:0000313" key="2">
    <source>
        <dbReference type="Proteomes" id="UP000028194"/>
    </source>
</evidence>
<dbReference type="KEGG" id="nev:NTE_01219"/>
<dbReference type="AlphaFoldDB" id="A0A075MP42"/>
<protein>
    <submittedName>
        <fullName evidence="1">Uncharacterized protein</fullName>
    </submittedName>
</protein>